<proteinExistence type="inferred from homology"/>
<reference evidence="13" key="1">
    <citation type="submission" date="2007-07" db="EMBL/GenBank/DDBJ databases">
        <title>PCAP assembly of the Caenorhabditis remanei genome.</title>
        <authorList>
            <consortium name="The Caenorhabditis remanei Sequencing Consortium"/>
            <person name="Wilson R.K."/>
        </authorList>
    </citation>
    <scope>NUCLEOTIDE SEQUENCE [LARGE SCALE GENOMIC DNA]</scope>
    <source>
        <strain evidence="13">PB4641</strain>
    </source>
</reference>
<dbReference type="GO" id="GO:0140662">
    <property type="term" value="F:ATP-dependent protein folding chaperone"/>
    <property type="evidence" value="ECO:0007669"/>
    <property type="project" value="InterPro"/>
</dbReference>
<keyword evidence="4" id="KW-0963">Cytoplasm</keyword>
<organism evidence="14">
    <name type="scientific">Caenorhabditis remanei</name>
    <name type="common">Caenorhabditis vulgaris</name>
    <dbReference type="NCBI Taxonomy" id="31234"/>
    <lineage>
        <taxon>Eukaryota</taxon>
        <taxon>Metazoa</taxon>
        <taxon>Ecdysozoa</taxon>
        <taxon>Nematoda</taxon>
        <taxon>Chromadorea</taxon>
        <taxon>Rhabditida</taxon>
        <taxon>Rhabditina</taxon>
        <taxon>Rhabditomorpha</taxon>
        <taxon>Rhabditoidea</taxon>
        <taxon>Rhabditidae</taxon>
        <taxon>Peloderinae</taxon>
        <taxon>Caenorhabditis</taxon>
    </lineage>
</organism>
<comment type="function">
    <text evidence="9">Molecular chaperone; assists the folding of proteins upon ATP hydrolysis. Known to play a role, in vitro, in the folding of actin and tubulin. Required for correct subcellular localization of pgl-1.</text>
</comment>
<gene>
    <name evidence="13" type="primary">Cre-cct-8</name>
    <name evidence="13" type="ORF">CRE_10646</name>
</gene>
<dbReference type="Gene3D" id="1.10.560.10">
    <property type="entry name" value="GroEL-like equatorial domain"/>
    <property type="match status" value="1"/>
</dbReference>
<evidence type="ECO:0000256" key="1">
    <source>
        <dbReference type="ARBA" id="ARBA00004496"/>
    </source>
</evidence>
<evidence type="ECO:0000256" key="6">
    <source>
        <dbReference type="ARBA" id="ARBA00022840"/>
    </source>
</evidence>
<comment type="subunit">
    <text evidence="10">Heterooligomeric complex.</text>
</comment>
<keyword evidence="6 11" id="KW-0067">ATP-binding</keyword>
<dbReference type="GO" id="GO:0005737">
    <property type="term" value="C:cytoplasm"/>
    <property type="evidence" value="ECO:0007669"/>
    <property type="project" value="UniProtKB-SubCell"/>
</dbReference>
<evidence type="ECO:0000256" key="7">
    <source>
        <dbReference type="ARBA" id="ARBA00023186"/>
    </source>
</evidence>
<dbReference type="EMBL" id="DS268626">
    <property type="protein sequence ID" value="EFO94783.1"/>
    <property type="molecule type" value="Genomic_DNA"/>
</dbReference>
<dbReference type="InterPro" id="IPR002423">
    <property type="entry name" value="Cpn60/GroEL/TCP-1"/>
</dbReference>
<dbReference type="CDD" id="cd03341">
    <property type="entry name" value="TCP1_theta"/>
    <property type="match status" value="1"/>
</dbReference>
<accession>E3NET6</accession>
<dbReference type="InterPro" id="IPR027410">
    <property type="entry name" value="TCP-1-like_intermed_sf"/>
</dbReference>
<feature type="region of interest" description="Disordered" evidence="12">
    <location>
        <begin position="556"/>
        <end position="576"/>
    </location>
</feature>
<dbReference type="Gene3D" id="3.50.7.10">
    <property type="entry name" value="GroEL"/>
    <property type="match status" value="1"/>
</dbReference>
<dbReference type="Proteomes" id="UP000008281">
    <property type="component" value="Unassembled WGS sequence"/>
</dbReference>
<dbReference type="HOGENOM" id="CLU_008891_4_2_1"/>
<evidence type="ECO:0000313" key="14">
    <source>
        <dbReference type="Proteomes" id="UP000008281"/>
    </source>
</evidence>
<dbReference type="InterPro" id="IPR002194">
    <property type="entry name" value="Chaperonin_TCP-1_CS"/>
</dbReference>
<dbReference type="FunFam" id="3.50.7.10:FF:000008">
    <property type="entry name" value="T-complex protein 1 subunit theta"/>
    <property type="match status" value="1"/>
</dbReference>
<evidence type="ECO:0000256" key="10">
    <source>
        <dbReference type="ARBA" id="ARBA00064252"/>
    </source>
</evidence>
<evidence type="ECO:0000313" key="13">
    <source>
        <dbReference type="EMBL" id="EFO94783.1"/>
    </source>
</evidence>
<dbReference type="SUPFAM" id="SSF52029">
    <property type="entry name" value="GroEL apical domain-like"/>
    <property type="match status" value="1"/>
</dbReference>
<dbReference type="NCBIfam" id="TIGR02346">
    <property type="entry name" value="chap_CCT_theta"/>
    <property type="match status" value="1"/>
</dbReference>
<evidence type="ECO:0000256" key="9">
    <source>
        <dbReference type="ARBA" id="ARBA00058723"/>
    </source>
</evidence>
<dbReference type="InterPro" id="IPR012721">
    <property type="entry name" value="Chap_CCT_theta"/>
</dbReference>
<evidence type="ECO:0000256" key="5">
    <source>
        <dbReference type="ARBA" id="ARBA00022741"/>
    </source>
</evidence>
<dbReference type="OrthoDB" id="1748577at2759"/>
<evidence type="ECO:0000256" key="4">
    <source>
        <dbReference type="ARBA" id="ARBA00022490"/>
    </source>
</evidence>
<comment type="subcellular location">
    <subcellularLocation>
        <location evidence="1">Cytoplasm</location>
    </subcellularLocation>
</comment>
<dbReference type="Gene3D" id="3.30.260.10">
    <property type="entry name" value="TCP-1-like chaperonin intermediate domain"/>
    <property type="match status" value="1"/>
</dbReference>
<evidence type="ECO:0000256" key="12">
    <source>
        <dbReference type="SAM" id="MobiDB-lite"/>
    </source>
</evidence>
<dbReference type="OMA" id="WGLKYAV"/>
<dbReference type="InterPro" id="IPR027413">
    <property type="entry name" value="GROEL-like_equatorial_sf"/>
</dbReference>
<dbReference type="PROSITE" id="PS00750">
    <property type="entry name" value="TCP1_1"/>
    <property type="match status" value="1"/>
</dbReference>
<dbReference type="AlphaFoldDB" id="E3NET6"/>
<dbReference type="FunCoup" id="E3NET6">
    <property type="interactions" value="2659"/>
</dbReference>
<dbReference type="GO" id="GO:0051082">
    <property type="term" value="F:unfolded protein binding"/>
    <property type="evidence" value="ECO:0007669"/>
    <property type="project" value="InterPro"/>
</dbReference>
<evidence type="ECO:0000256" key="11">
    <source>
        <dbReference type="RuleBase" id="RU004187"/>
    </source>
</evidence>
<dbReference type="GO" id="GO:0005524">
    <property type="term" value="F:ATP binding"/>
    <property type="evidence" value="ECO:0007669"/>
    <property type="project" value="UniProtKB-KW"/>
</dbReference>
<dbReference type="InParanoid" id="E3NET6"/>
<evidence type="ECO:0000256" key="2">
    <source>
        <dbReference type="ARBA" id="ARBA00008020"/>
    </source>
</evidence>
<keyword evidence="14" id="KW-1185">Reference proteome</keyword>
<comment type="similarity">
    <text evidence="2 11">Belongs to the TCP-1 chaperonin family.</text>
</comment>
<dbReference type="SUPFAM" id="SSF54849">
    <property type="entry name" value="GroEL-intermediate domain like"/>
    <property type="match status" value="1"/>
</dbReference>
<dbReference type="PRINTS" id="PR00304">
    <property type="entry name" value="TCOMPLEXTCP1"/>
</dbReference>
<protein>
    <recommendedName>
        <fullName evidence="3">T-complex protein 1 subunit theta</fullName>
    </recommendedName>
    <alternativeName>
        <fullName evidence="8">CCT-theta</fullName>
    </alternativeName>
</protein>
<evidence type="ECO:0000256" key="3">
    <source>
        <dbReference type="ARBA" id="ARBA00016981"/>
    </source>
</evidence>
<dbReference type="Pfam" id="PF00118">
    <property type="entry name" value="Cpn60_TCP1"/>
    <property type="match status" value="1"/>
</dbReference>
<name>E3NET6_CAERE</name>
<dbReference type="SUPFAM" id="SSF48592">
    <property type="entry name" value="GroEL equatorial domain-like"/>
    <property type="match status" value="1"/>
</dbReference>
<evidence type="ECO:0000256" key="8">
    <source>
        <dbReference type="ARBA" id="ARBA00029602"/>
    </source>
</evidence>
<dbReference type="PROSITE" id="PS00751">
    <property type="entry name" value="TCP1_2"/>
    <property type="match status" value="1"/>
</dbReference>
<sequence>MAMKIPKSGYGRFMKEGAQHFKGTDEAVQRNIEACTELASQIRSAYGPNGMNKMVINHIEKLFVTNDAATILKELEIQHPAARIIIMATEMQEKQIGDNTNTVVILAAALLEHASNLINMGMTPQEVAAGYEQAAEKALEILPTLVVKEASDLKNMDEVRQYLRSAITSKQYDNEDIIADLVAKACVTTCPANSYNFNVDNIRICKIIGSGVNTSRVMNGMVFKRGAEGEIRSASDARIAVYTCPFDLTQTETKGTVLIENADELVNFSKGEESEVEEQVKAIADNGVKVRIAVVVAAGKFGDLYLHFLNKYKIMAVRLTSKFDLRRLCRTVGAQPQARICAPAVNLLGHCDSVAVQEIGDENVVVFDKNSETGKVATIIIRGSSQSRIDDVERAVDDAVNTYKALCKDGKLLAGAGAVEIELAKEIESYGAKAPGLEQYAIKKFAHALETLPKAIAENAGMPTTETLTKLYAEHVAGHKNAGIDIWKRGKAYRPFSTKKTNNFDLKLILFFPEVMDAVAHNIFDLYAGKRLAIKLATDAAATILKVDQIIMAKQATGGPKTRGPKQQDEDDEGMA</sequence>
<dbReference type="STRING" id="31234.E3NET6"/>
<dbReference type="InterPro" id="IPR027409">
    <property type="entry name" value="GroEL-like_apical_dom_sf"/>
</dbReference>
<dbReference type="eggNOG" id="KOG0362">
    <property type="taxonomic scope" value="Eukaryota"/>
</dbReference>
<dbReference type="InterPro" id="IPR017998">
    <property type="entry name" value="Chaperone_TCP-1"/>
</dbReference>
<dbReference type="GO" id="GO:0016887">
    <property type="term" value="F:ATP hydrolysis activity"/>
    <property type="evidence" value="ECO:0007669"/>
    <property type="project" value="InterPro"/>
</dbReference>
<keyword evidence="7 11" id="KW-0143">Chaperone</keyword>
<dbReference type="PANTHER" id="PTHR11353">
    <property type="entry name" value="CHAPERONIN"/>
    <property type="match status" value="1"/>
</dbReference>
<keyword evidence="5 11" id="KW-0547">Nucleotide-binding</keyword>